<evidence type="ECO:0000256" key="1">
    <source>
        <dbReference type="SAM" id="SignalP"/>
    </source>
</evidence>
<reference evidence="2 3" key="1">
    <citation type="journal article" date="2011" name="J. Bacteriol.">
        <title>Complete genome sequence of Algoriphagus sp. PR1, bacterial prey of a colony-forming choanoflagellate.</title>
        <authorList>
            <person name="Alegado R.A."/>
            <person name="Ferriera S."/>
            <person name="Nusbaum C."/>
            <person name="Young S.K."/>
            <person name="Zeng Q."/>
            <person name="Imamovic A."/>
            <person name="Fairclough S.R."/>
            <person name="King N."/>
        </authorList>
    </citation>
    <scope>NUCLEOTIDE SEQUENCE [LARGE SCALE GENOMIC DNA]</scope>
    <source>
        <strain evidence="2 3">PR1</strain>
    </source>
</reference>
<organism evidence="2 3">
    <name type="scientific">Algoriphagus machipongonensis</name>
    <dbReference type="NCBI Taxonomy" id="388413"/>
    <lineage>
        <taxon>Bacteria</taxon>
        <taxon>Pseudomonadati</taxon>
        <taxon>Bacteroidota</taxon>
        <taxon>Cytophagia</taxon>
        <taxon>Cytophagales</taxon>
        <taxon>Cyclobacteriaceae</taxon>
        <taxon>Algoriphagus</taxon>
    </lineage>
</organism>
<gene>
    <name evidence="2" type="ORF">ALPR1_01605</name>
</gene>
<comment type="caution">
    <text evidence="2">The sequence shown here is derived from an EMBL/GenBank/DDBJ whole genome shotgun (WGS) entry which is preliminary data.</text>
</comment>
<dbReference type="RefSeq" id="WP_008197937.1">
    <property type="nucleotide sequence ID" value="NZ_CM001023.1"/>
</dbReference>
<dbReference type="OrthoDB" id="1118734at2"/>
<feature type="chain" id="PRO_5002653219" description="DUF2490 domain-containing protein" evidence="1">
    <location>
        <begin position="19"/>
        <end position="218"/>
    </location>
</feature>
<sequence>MKKLLIFLIMAIPFSSYSQESDLGNWLLYFGNMKIKNDWNWHNEVQYRNYNAIGDLEQLLIRTGIGYNLTENNNNVLLGYGYILSQNYMEDSDDKVNINEHRIFQQFITRQNIGIVAVQHRYRFEQRFIESDFRMRFRYFLSINIPLNNKDMIDHTVYFSAYNEIFLNTSGNTFDRNRLYGGIGYRFSKTTRLEIGYMNQFLPNTNRDQINIVSFINF</sequence>
<dbReference type="AlphaFoldDB" id="A3HUS4"/>
<dbReference type="HOGENOM" id="CLU_089264_0_1_10"/>
<name>A3HUS4_9BACT</name>
<protein>
    <recommendedName>
        <fullName evidence="4">DUF2490 domain-containing protein</fullName>
    </recommendedName>
</protein>
<dbReference type="STRING" id="388413.ALPR1_01605"/>
<dbReference type="Pfam" id="PF10677">
    <property type="entry name" value="DUF2490"/>
    <property type="match status" value="1"/>
</dbReference>
<keyword evidence="1" id="KW-0732">Signal</keyword>
<dbReference type="Proteomes" id="UP000003919">
    <property type="component" value="Chromosome"/>
</dbReference>
<feature type="signal peptide" evidence="1">
    <location>
        <begin position="1"/>
        <end position="18"/>
    </location>
</feature>
<evidence type="ECO:0008006" key="4">
    <source>
        <dbReference type="Google" id="ProtNLM"/>
    </source>
</evidence>
<proteinExistence type="predicted"/>
<dbReference type="eggNOG" id="COG2067">
    <property type="taxonomic scope" value="Bacteria"/>
</dbReference>
<dbReference type="EMBL" id="CM001023">
    <property type="protein sequence ID" value="EAZ81896.1"/>
    <property type="molecule type" value="Genomic_DNA"/>
</dbReference>
<dbReference type="EMBL" id="AAXU02000001">
    <property type="protein sequence ID" value="EAZ81896.1"/>
    <property type="molecule type" value="Genomic_DNA"/>
</dbReference>
<evidence type="ECO:0000313" key="3">
    <source>
        <dbReference type="Proteomes" id="UP000003919"/>
    </source>
</evidence>
<evidence type="ECO:0000313" key="2">
    <source>
        <dbReference type="EMBL" id="EAZ81896.1"/>
    </source>
</evidence>
<dbReference type="InterPro" id="IPR019619">
    <property type="entry name" value="DUF2490"/>
</dbReference>
<accession>A3HUS4</accession>
<keyword evidence="3" id="KW-1185">Reference proteome</keyword>